<protein>
    <recommendedName>
        <fullName evidence="1">DUF7919 domain-containing protein</fullName>
    </recommendedName>
</protein>
<reference evidence="2 3" key="1">
    <citation type="submission" date="2016-07" db="EMBL/GenBank/DDBJ databases">
        <title>Draft genome of Streptomyces diastatochromogenes.</title>
        <authorList>
            <person name="Podduturi R."/>
            <person name="Lukassen M.B."/>
            <person name="Clausen N."/>
            <person name="Nielsen J.L."/>
            <person name="Jorgensen N.O."/>
        </authorList>
    </citation>
    <scope>NUCLEOTIDE SEQUENCE [LARGE SCALE GENOMIC DNA]</scope>
    <source>
        <strain evidence="2 3">DSM 40608</strain>
    </source>
</reference>
<dbReference type="Proteomes" id="UP000215483">
    <property type="component" value="Unassembled WGS sequence"/>
</dbReference>
<evidence type="ECO:0000313" key="3">
    <source>
        <dbReference type="Proteomes" id="UP000215483"/>
    </source>
</evidence>
<accession>A0A233RZY3</accession>
<sequence>MFYEDLSPYAYWDEGDQFSDVTDGMRFVSFRPLYARLNVGWLEAGRPWSSGPAPQDFTDRLLAILGAQEVNAMLGLHACDLCATPLPDSHPWYVPRPGHLRASAGTGEIRVPGPRGTAFAAPLLIGHYVADHGYLPPRPFIDAVFAFDPYGPWPARFPGIRFPWIPDDAVLRHVDEE</sequence>
<dbReference type="AlphaFoldDB" id="A0A233RZY3"/>
<evidence type="ECO:0000313" key="2">
    <source>
        <dbReference type="EMBL" id="OXY88919.1"/>
    </source>
</evidence>
<dbReference type="OrthoDB" id="5523878at2"/>
<comment type="caution">
    <text evidence="2">The sequence shown here is derived from an EMBL/GenBank/DDBJ whole genome shotgun (WGS) entry which is preliminary data.</text>
</comment>
<dbReference type="Pfam" id="PF25535">
    <property type="entry name" value="DUF7919"/>
    <property type="match status" value="1"/>
</dbReference>
<feature type="domain" description="DUF7919" evidence="1">
    <location>
        <begin position="1"/>
        <end position="144"/>
    </location>
</feature>
<name>A0A233RZY3_STRDA</name>
<organism evidence="2 3">
    <name type="scientific">Streptomyces diastatochromogenes</name>
    <dbReference type="NCBI Taxonomy" id="42236"/>
    <lineage>
        <taxon>Bacteria</taxon>
        <taxon>Bacillati</taxon>
        <taxon>Actinomycetota</taxon>
        <taxon>Actinomycetes</taxon>
        <taxon>Kitasatosporales</taxon>
        <taxon>Streptomycetaceae</taxon>
        <taxon>Streptomyces</taxon>
    </lineage>
</organism>
<evidence type="ECO:0000259" key="1">
    <source>
        <dbReference type="Pfam" id="PF25535"/>
    </source>
</evidence>
<proteinExistence type="predicted"/>
<gene>
    <name evidence="2" type="ORF">BEK98_39535</name>
</gene>
<dbReference type="EMBL" id="MCGQ01000049">
    <property type="protein sequence ID" value="OXY88919.1"/>
    <property type="molecule type" value="Genomic_DNA"/>
</dbReference>
<keyword evidence="3" id="KW-1185">Reference proteome</keyword>
<dbReference type="RefSeq" id="WP_094221797.1">
    <property type="nucleotide sequence ID" value="NZ_MCGQ01000049.1"/>
</dbReference>
<dbReference type="InterPro" id="IPR057679">
    <property type="entry name" value="DUF7919"/>
</dbReference>